<evidence type="ECO:0000313" key="7">
    <source>
        <dbReference type="Proteomes" id="UP000077266"/>
    </source>
</evidence>
<dbReference type="STRING" id="1314781.A0A165NQE7"/>
<dbReference type="CDD" id="cd00118">
    <property type="entry name" value="LysM"/>
    <property type="match status" value="1"/>
</dbReference>
<dbReference type="AlphaFoldDB" id="A0A165NQE7"/>
<feature type="signal peptide" evidence="4">
    <location>
        <begin position="1"/>
        <end position="16"/>
    </location>
</feature>
<dbReference type="PANTHER" id="PTHR34997">
    <property type="entry name" value="AM15"/>
    <property type="match status" value="1"/>
</dbReference>
<proteinExistence type="predicted"/>
<dbReference type="Pfam" id="PF01476">
    <property type="entry name" value="LysM"/>
    <property type="match status" value="2"/>
</dbReference>
<protein>
    <recommendedName>
        <fullName evidence="5">LysM domain-containing protein</fullName>
    </recommendedName>
</protein>
<evidence type="ECO:0000256" key="2">
    <source>
        <dbReference type="ARBA" id="ARBA00023026"/>
    </source>
</evidence>
<dbReference type="InterPro" id="IPR036779">
    <property type="entry name" value="LysM_dom_sf"/>
</dbReference>
<feature type="region of interest" description="Disordered" evidence="3">
    <location>
        <begin position="169"/>
        <end position="203"/>
    </location>
</feature>
<dbReference type="PROSITE" id="PS51782">
    <property type="entry name" value="LYSM"/>
    <property type="match status" value="2"/>
</dbReference>
<feature type="chain" id="PRO_5007863429" description="LysM domain-containing protein" evidence="4">
    <location>
        <begin position="17"/>
        <end position="317"/>
    </location>
</feature>
<dbReference type="SUPFAM" id="SSF54106">
    <property type="entry name" value="LysM domain"/>
    <property type="match status" value="2"/>
</dbReference>
<dbReference type="Proteomes" id="UP000077266">
    <property type="component" value="Unassembled WGS sequence"/>
</dbReference>
<evidence type="ECO:0000256" key="4">
    <source>
        <dbReference type="SAM" id="SignalP"/>
    </source>
</evidence>
<dbReference type="GO" id="GO:0008061">
    <property type="term" value="F:chitin binding"/>
    <property type="evidence" value="ECO:0007669"/>
    <property type="project" value="UniProtKB-KW"/>
</dbReference>
<feature type="domain" description="LysM" evidence="5">
    <location>
        <begin position="269"/>
        <end position="315"/>
    </location>
</feature>
<feature type="compositionally biased region" description="Low complexity" evidence="3">
    <location>
        <begin position="169"/>
        <end position="197"/>
    </location>
</feature>
<sequence length="317" mass="32895">MQFFAAVLLAVAGVNALVTPIDSRDLDFSHLEKRGCSVGAPNQGVIDTAYKTAKSRGLSYKLLVTVFETMAVESNYNNLNCGDQDSLGAFQQRPSMKVWGTASEIMNVAHATNAFIDAALDCANKHPNYSSGQTAQCAQVSEFPDRYDQQESRAKSILAEAIKRNGGSSNAGGAINVATKPSSGSGKSTSSSSTSGCKTHRTAKKGDTCSKLASAGGISLSKFYSLNSKVNSKCTNLQVGASYCIAAGTTSKASTGTSKATTSSGSCKQHYTAKSGDNCSKLAGKGGISVSKFLSLNGKVNSKCTNLQVGTSYCVKA</sequence>
<accession>A0A165NQE7</accession>
<keyword evidence="1" id="KW-0147">Chitin-binding</keyword>
<keyword evidence="4" id="KW-0732">Signal</keyword>
<evidence type="ECO:0000313" key="6">
    <source>
        <dbReference type="EMBL" id="KZW01072.1"/>
    </source>
</evidence>
<evidence type="ECO:0000259" key="5">
    <source>
        <dbReference type="PROSITE" id="PS51782"/>
    </source>
</evidence>
<keyword evidence="7" id="KW-1185">Reference proteome</keyword>
<organism evidence="6 7">
    <name type="scientific">Exidia glandulosa HHB12029</name>
    <dbReference type="NCBI Taxonomy" id="1314781"/>
    <lineage>
        <taxon>Eukaryota</taxon>
        <taxon>Fungi</taxon>
        <taxon>Dikarya</taxon>
        <taxon>Basidiomycota</taxon>
        <taxon>Agaricomycotina</taxon>
        <taxon>Agaricomycetes</taxon>
        <taxon>Auriculariales</taxon>
        <taxon>Exidiaceae</taxon>
        <taxon>Exidia</taxon>
    </lineage>
</organism>
<evidence type="ECO:0000256" key="3">
    <source>
        <dbReference type="SAM" id="MobiDB-lite"/>
    </source>
</evidence>
<gene>
    <name evidence="6" type="ORF">EXIGLDRAFT_693828</name>
</gene>
<dbReference type="EMBL" id="KV425896">
    <property type="protein sequence ID" value="KZW01072.1"/>
    <property type="molecule type" value="Genomic_DNA"/>
</dbReference>
<dbReference type="PANTHER" id="PTHR34997:SF1">
    <property type="entry name" value="PEPTIDOGLYCAN-BINDING LYSIN DOMAIN"/>
    <property type="match status" value="1"/>
</dbReference>
<name>A0A165NQE7_EXIGL</name>
<evidence type="ECO:0000256" key="1">
    <source>
        <dbReference type="ARBA" id="ARBA00022669"/>
    </source>
</evidence>
<dbReference type="InterPro" id="IPR018392">
    <property type="entry name" value="LysM"/>
</dbReference>
<keyword evidence="2" id="KW-0843">Virulence</keyword>
<dbReference type="InParanoid" id="A0A165NQE7"/>
<dbReference type="SMART" id="SM00257">
    <property type="entry name" value="LysM"/>
    <property type="match status" value="2"/>
</dbReference>
<dbReference type="OrthoDB" id="5985073at2759"/>
<dbReference type="Gene3D" id="3.10.350.10">
    <property type="entry name" value="LysM domain"/>
    <property type="match status" value="2"/>
</dbReference>
<feature type="domain" description="LysM" evidence="5">
    <location>
        <begin position="199"/>
        <end position="245"/>
    </location>
</feature>
<reference evidence="6 7" key="1">
    <citation type="journal article" date="2016" name="Mol. Biol. Evol.">
        <title>Comparative Genomics of Early-Diverging Mushroom-Forming Fungi Provides Insights into the Origins of Lignocellulose Decay Capabilities.</title>
        <authorList>
            <person name="Nagy L.G."/>
            <person name="Riley R."/>
            <person name="Tritt A."/>
            <person name="Adam C."/>
            <person name="Daum C."/>
            <person name="Floudas D."/>
            <person name="Sun H."/>
            <person name="Yadav J.S."/>
            <person name="Pangilinan J."/>
            <person name="Larsson K.H."/>
            <person name="Matsuura K."/>
            <person name="Barry K."/>
            <person name="Labutti K."/>
            <person name="Kuo R."/>
            <person name="Ohm R.A."/>
            <person name="Bhattacharya S.S."/>
            <person name="Shirouzu T."/>
            <person name="Yoshinaga Y."/>
            <person name="Martin F.M."/>
            <person name="Grigoriev I.V."/>
            <person name="Hibbett D.S."/>
        </authorList>
    </citation>
    <scope>NUCLEOTIDE SEQUENCE [LARGE SCALE GENOMIC DNA]</scope>
    <source>
        <strain evidence="6 7">HHB12029</strain>
    </source>
</reference>
<dbReference type="InterPro" id="IPR052210">
    <property type="entry name" value="LysM1-like"/>
</dbReference>